<protein>
    <recommendedName>
        <fullName evidence="11">SBP-type domain-containing protein</fullName>
    </recommendedName>
</protein>
<sequence length="334" mass="36243">MENGGKMYGLTCRSDSSALAGPYCNVTTTAVPFLPCPWDTVGSGSGGYLTSPPRLDLANSSLSVDRHAGPAGSAVQADPHLTCLGLGKRHWRHFGDGVSAVAGVFSEGGKRGRCGYYRSRAAAVVARCQVQGCEVTLEGSKEYHKRHRVCEEHSKAPVVVVLGLPQRFCQQCSRFHVVSEFDESKRSCRRRLAGHNERRRKSSHDYVPRTRTSSQGGAYSLLSSTTETCGLFPSNLSLQCSAALRELIAEHRATILAHQLVLEGCMMDSGPSSSSVSSMRLHQVPHPVLPTLKSADESGQQVTLDLMQSPISAFGGLPMRGKQQQECYELWNSF</sequence>
<evidence type="ECO:0000256" key="4">
    <source>
        <dbReference type="ARBA" id="ARBA00022833"/>
    </source>
</evidence>
<comment type="subcellular location">
    <subcellularLocation>
        <location evidence="1">Nucleus</location>
    </subcellularLocation>
</comment>
<dbReference type="AlphaFoldDB" id="A0A218X4J9"/>
<dbReference type="PROSITE" id="PS51141">
    <property type="entry name" value="ZF_SBP"/>
    <property type="match status" value="1"/>
</dbReference>
<dbReference type="GeneID" id="116207022"/>
<evidence type="ECO:0000313" key="13">
    <source>
        <dbReference type="EMBL" id="PKI79516.1"/>
    </source>
</evidence>
<gene>
    <name evidence="12" type="ORF">CDL15_Pgr019319</name>
    <name evidence="13" type="ORF">CRG98_000085</name>
</gene>
<dbReference type="Gene3D" id="4.10.1100.10">
    <property type="entry name" value="Transcription factor, SBP-box domain"/>
    <property type="match status" value="1"/>
</dbReference>
<dbReference type="GO" id="GO:0005634">
    <property type="term" value="C:nucleus"/>
    <property type="evidence" value="ECO:0007669"/>
    <property type="project" value="UniProtKB-SubCell"/>
</dbReference>
<evidence type="ECO:0000256" key="8">
    <source>
        <dbReference type="ARBA" id="ARBA00023242"/>
    </source>
</evidence>
<evidence type="ECO:0000313" key="14">
    <source>
        <dbReference type="Proteomes" id="UP000197138"/>
    </source>
</evidence>
<dbReference type="SUPFAM" id="SSF103612">
    <property type="entry name" value="SBT domain"/>
    <property type="match status" value="1"/>
</dbReference>
<keyword evidence="15" id="KW-1185">Reference proteome</keyword>
<proteinExistence type="predicted"/>
<dbReference type="Proteomes" id="UP000233551">
    <property type="component" value="Unassembled WGS sequence"/>
</dbReference>
<keyword evidence="6" id="KW-0238">DNA-binding</keyword>
<keyword evidence="4" id="KW-0862">Zinc</keyword>
<keyword evidence="7" id="KW-0804">Transcription</keyword>
<evidence type="ECO:0000259" key="11">
    <source>
        <dbReference type="PROSITE" id="PS51141"/>
    </source>
</evidence>
<dbReference type="InterPro" id="IPR036893">
    <property type="entry name" value="SBP_sf"/>
</dbReference>
<evidence type="ECO:0000256" key="6">
    <source>
        <dbReference type="ARBA" id="ARBA00023125"/>
    </source>
</evidence>
<keyword evidence="3 9" id="KW-0863">Zinc-finger</keyword>
<reference evidence="14" key="1">
    <citation type="journal article" date="2017" name="Plant J.">
        <title>The pomegranate (Punica granatum L.) genome and the genomics of punicalagin biosynthesis.</title>
        <authorList>
            <person name="Qin G."/>
            <person name="Xu C."/>
            <person name="Ming R."/>
            <person name="Tang H."/>
            <person name="Guyot R."/>
            <person name="Kramer E.M."/>
            <person name="Hu Y."/>
            <person name="Yi X."/>
            <person name="Qi Y."/>
            <person name="Xu X."/>
            <person name="Gao Z."/>
            <person name="Pan H."/>
            <person name="Jian J."/>
            <person name="Tian Y."/>
            <person name="Yue Z."/>
            <person name="Xu Y."/>
        </authorList>
    </citation>
    <scope>NUCLEOTIDE SEQUENCE [LARGE SCALE GENOMIC DNA]</scope>
    <source>
        <strain evidence="14">cv. Dabenzi</strain>
    </source>
</reference>
<evidence type="ECO:0000256" key="1">
    <source>
        <dbReference type="ARBA" id="ARBA00004123"/>
    </source>
</evidence>
<evidence type="ECO:0000256" key="2">
    <source>
        <dbReference type="ARBA" id="ARBA00022723"/>
    </source>
</evidence>
<organism evidence="12 14">
    <name type="scientific">Punica granatum</name>
    <name type="common">Pomegranate</name>
    <dbReference type="NCBI Taxonomy" id="22663"/>
    <lineage>
        <taxon>Eukaryota</taxon>
        <taxon>Viridiplantae</taxon>
        <taxon>Streptophyta</taxon>
        <taxon>Embryophyta</taxon>
        <taxon>Tracheophyta</taxon>
        <taxon>Spermatophyta</taxon>
        <taxon>Magnoliopsida</taxon>
        <taxon>eudicotyledons</taxon>
        <taxon>Gunneridae</taxon>
        <taxon>Pentapetalae</taxon>
        <taxon>rosids</taxon>
        <taxon>malvids</taxon>
        <taxon>Myrtales</taxon>
        <taxon>Lythraceae</taxon>
        <taxon>Punica</taxon>
    </lineage>
</organism>
<dbReference type="EMBL" id="PGOL01000002">
    <property type="protein sequence ID" value="PKI79516.1"/>
    <property type="molecule type" value="Genomic_DNA"/>
</dbReference>
<dbReference type="OrthoDB" id="514967at2759"/>
<name>A0A218X4J9_PUNGR</name>
<keyword evidence="5" id="KW-0805">Transcription regulation</keyword>
<feature type="compositionally biased region" description="Basic residues" evidence="10">
    <location>
        <begin position="192"/>
        <end position="202"/>
    </location>
</feature>
<dbReference type="FunFam" id="4.10.1100.10:FF:000001">
    <property type="entry name" value="Squamosa promoter-binding-like protein 14"/>
    <property type="match status" value="1"/>
</dbReference>
<keyword evidence="2" id="KW-0479">Metal-binding</keyword>
<dbReference type="GO" id="GO:0003677">
    <property type="term" value="F:DNA binding"/>
    <property type="evidence" value="ECO:0007669"/>
    <property type="project" value="UniProtKB-KW"/>
</dbReference>
<evidence type="ECO:0000256" key="3">
    <source>
        <dbReference type="ARBA" id="ARBA00022771"/>
    </source>
</evidence>
<evidence type="ECO:0000256" key="10">
    <source>
        <dbReference type="SAM" id="MobiDB-lite"/>
    </source>
</evidence>
<dbReference type="PANTHER" id="PTHR31251:SF180">
    <property type="entry name" value="SBP-TYPE DOMAIN-CONTAINING PROTEIN"/>
    <property type="match status" value="1"/>
</dbReference>
<evidence type="ECO:0000256" key="7">
    <source>
        <dbReference type="ARBA" id="ARBA00023163"/>
    </source>
</evidence>
<evidence type="ECO:0000256" key="5">
    <source>
        <dbReference type="ARBA" id="ARBA00023015"/>
    </source>
</evidence>
<feature type="region of interest" description="Disordered" evidence="10">
    <location>
        <begin position="192"/>
        <end position="214"/>
    </location>
</feature>
<evidence type="ECO:0000313" key="15">
    <source>
        <dbReference type="Proteomes" id="UP000233551"/>
    </source>
</evidence>
<dbReference type="EMBL" id="MTKT01002270">
    <property type="protein sequence ID" value="OWM80155.1"/>
    <property type="molecule type" value="Genomic_DNA"/>
</dbReference>
<dbReference type="PANTHER" id="PTHR31251">
    <property type="entry name" value="SQUAMOSA PROMOTER-BINDING-LIKE PROTEIN 4"/>
    <property type="match status" value="1"/>
</dbReference>
<dbReference type="InterPro" id="IPR004333">
    <property type="entry name" value="SBP_dom"/>
</dbReference>
<dbReference type="Pfam" id="PF03110">
    <property type="entry name" value="SBP"/>
    <property type="match status" value="1"/>
</dbReference>
<comment type="caution">
    <text evidence="12">The sequence shown here is derived from an EMBL/GenBank/DDBJ whole genome shotgun (WGS) entry which is preliminary data.</text>
</comment>
<dbReference type="STRING" id="22663.A0A218X4J9"/>
<dbReference type="GO" id="GO:0008270">
    <property type="term" value="F:zinc ion binding"/>
    <property type="evidence" value="ECO:0007669"/>
    <property type="project" value="UniProtKB-KW"/>
</dbReference>
<reference evidence="13 15" key="3">
    <citation type="submission" date="2017-11" db="EMBL/GenBank/DDBJ databases">
        <title>De-novo sequencing of pomegranate (Punica granatum L.) genome.</title>
        <authorList>
            <person name="Akparov Z."/>
            <person name="Amiraslanov A."/>
            <person name="Hajiyeva S."/>
            <person name="Abbasov M."/>
            <person name="Kaur K."/>
            <person name="Hamwieh A."/>
            <person name="Solovyev V."/>
            <person name="Salamov A."/>
            <person name="Braich B."/>
            <person name="Kosarev P."/>
            <person name="Mahmoud A."/>
            <person name="Hajiyev E."/>
            <person name="Babayeva S."/>
            <person name="Izzatullayeva V."/>
            <person name="Mammadov A."/>
            <person name="Mammadov A."/>
            <person name="Sharifova S."/>
            <person name="Ojaghi J."/>
            <person name="Eynullazada K."/>
            <person name="Bayramov B."/>
            <person name="Abdulazimova A."/>
            <person name="Shahmuradov I."/>
        </authorList>
    </citation>
    <scope>NUCLEOTIDE SEQUENCE [LARGE SCALE GENOMIC DNA]</scope>
    <source>
        <strain evidence="13">AG2017</strain>
        <strain evidence="15">cv. AG2017</strain>
        <tissue evidence="13">Leaf</tissue>
    </source>
</reference>
<evidence type="ECO:0000256" key="9">
    <source>
        <dbReference type="PROSITE-ProRule" id="PRU00470"/>
    </source>
</evidence>
<dbReference type="Proteomes" id="UP000197138">
    <property type="component" value="Unassembled WGS sequence"/>
</dbReference>
<feature type="domain" description="SBP-type" evidence="11">
    <location>
        <begin position="125"/>
        <end position="202"/>
    </location>
</feature>
<dbReference type="InterPro" id="IPR044817">
    <property type="entry name" value="SBP-like"/>
</dbReference>
<accession>A0A218X4J9</accession>
<reference evidence="12" key="2">
    <citation type="submission" date="2017-06" db="EMBL/GenBank/DDBJ databases">
        <title>The pomegranate genome and the genomics of punicalagin biosynthesis.</title>
        <authorList>
            <person name="Xu C."/>
        </authorList>
    </citation>
    <scope>NUCLEOTIDE SEQUENCE [LARGE SCALE GENOMIC DNA]</scope>
    <source>
        <tissue evidence="12">Fresh leaf</tissue>
    </source>
</reference>
<evidence type="ECO:0000313" key="12">
    <source>
        <dbReference type="EMBL" id="OWM80155.1"/>
    </source>
</evidence>
<keyword evidence="8" id="KW-0539">Nucleus</keyword>